<dbReference type="GO" id="GO:0051017">
    <property type="term" value="P:actin filament bundle assembly"/>
    <property type="evidence" value="ECO:0007669"/>
    <property type="project" value="InterPro"/>
</dbReference>
<feature type="region of interest" description="Disordered" evidence="3">
    <location>
        <begin position="1"/>
        <end position="23"/>
    </location>
</feature>
<dbReference type="PROSITE" id="PS50021">
    <property type="entry name" value="CH"/>
    <property type="match status" value="4"/>
</dbReference>
<dbReference type="GO" id="GO:0051639">
    <property type="term" value="P:actin filament network formation"/>
    <property type="evidence" value="ECO:0007669"/>
    <property type="project" value="TreeGrafter"/>
</dbReference>
<dbReference type="InterPro" id="IPR039959">
    <property type="entry name" value="Fimbrin/Plastin"/>
</dbReference>
<dbReference type="WBParaSite" id="maker-uti_cns_0009816-snap-gene-0.5-mRNA-1">
    <property type="protein sequence ID" value="maker-uti_cns_0009816-snap-gene-0.5-mRNA-1"/>
    <property type="gene ID" value="maker-uti_cns_0009816-snap-gene-0.5"/>
</dbReference>
<dbReference type="PROSITE" id="PS00019">
    <property type="entry name" value="ACTININ_1"/>
    <property type="match status" value="1"/>
</dbReference>
<dbReference type="Proteomes" id="UP000095280">
    <property type="component" value="Unplaced"/>
</dbReference>
<reference evidence="6" key="1">
    <citation type="submission" date="2016-11" db="UniProtKB">
        <authorList>
            <consortium name="WormBaseParasite"/>
        </authorList>
    </citation>
    <scope>IDENTIFICATION</scope>
</reference>
<evidence type="ECO:0000256" key="1">
    <source>
        <dbReference type="ARBA" id="ARBA00022737"/>
    </source>
</evidence>
<keyword evidence="1" id="KW-0677">Repeat</keyword>
<dbReference type="SUPFAM" id="SSF47576">
    <property type="entry name" value="Calponin-homology domain, CH-domain"/>
    <property type="match status" value="1"/>
</dbReference>
<protein>
    <submittedName>
        <fullName evidence="6">Calponin-homology (CH) domain-containing protein</fullName>
    </submittedName>
</protein>
<dbReference type="GO" id="GO:0005884">
    <property type="term" value="C:actin filament"/>
    <property type="evidence" value="ECO:0007669"/>
    <property type="project" value="TreeGrafter"/>
</dbReference>
<accession>A0A1I8I3S5</accession>
<dbReference type="InterPro" id="IPR001715">
    <property type="entry name" value="CH_dom"/>
</dbReference>
<name>A0A1I8I3S5_9PLAT</name>
<keyword evidence="5" id="KW-1185">Reference proteome</keyword>
<evidence type="ECO:0000313" key="5">
    <source>
        <dbReference type="Proteomes" id="UP000095280"/>
    </source>
</evidence>
<keyword evidence="2" id="KW-0009">Actin-binding</keyword>
<dbReference type="PANTHER" id="PTHR19961">
    <property type="entry name" value="FIMBRIN/PLASTIN"/>
    <property type="match status" value="1"/>
</dbReference>
<dbReference type="Gene3D" id="1.10.418.10">
    <property type="entry name" value="Calponin-like domain"/>
    <property type="match status" value="4"/>
</dbReference>
<organism evidence="5 6">
    <name type="scientific">Macrostomum lignano</name>
    <dbReference type="NCBI Taxonomy" id="282301"/>
    <lineage>
        <taxon>Eukaryota</taxon>
        <taxon>Metazoa</taxon>
        <taxon>Spiralia</taxon>
        <taxon>Lophotrochozoa</taxon>
        <taxon>Platyhelminthes</taxon>
        <taxon>Rhabditophora</taxon>
        <taxon>Macrostomorpha</taxon>
        <taxon>Macrostomida</taxon>
        <taxon>Macrostomidae</taxon>
        <taxon>Macrostomum</taxon>
    </lineage>
</organism>
<dbReference type="GO" id="GO:0005737">
    <property type="term" value="C:cytoplasm"/>
    <property type="evidence" value="ECO:0007669"/>
    <property type="project" value="TreeGrafter"/>
</dbReference>
<evidence type="ECO:0000256" key="2">
    <source>
        <dbReference type="ARBA" id="ARBA00023203"/>
    </source>
</evidence>
<feature type="domain" description="Calponin-homology (CH)" evidence="4">
    <location>
        <begin position="193"/>
        <end position="310"/>
    </location>
</feature>
<dbReference type="InterPro" id="IPR001589">
    <property type="entry name" value="Actinin_actin-bd_CS"/>
</dbReference>
<dbReference type="AlphaFoldDB" id="A0A1I8I3S5"/>
<dbReference type="PANTHER" id="PTHR19961:SF18">
    <property type="entry name" value="FI19014P1"/>
    <property type="match status" value="1"/>
</dbReference>
<dbReference type="PROSITE" id="PS00020">
    <property type="entry name" value="ACTININ_2"/>
    <property type="match status" value="1"/>
</dbReference>
<sequence>TSNPPHRLAIHRTDSSNPPHSSKISVQKISGTGNEWTVHTVGESERRAFAGWINRMLEGDADLRHLLPLGEADLFDKLSDGLVLCKLVNCAVPNTVHERAINKAELVGGSGGAAAGYRRHENLVLAINSAESIGCCVVNIGAKDISERRQHIVLGLLWQIIRIGLVKDITLAQHRELAALLLPGETVEELRQLSPEDLLLRWVNHQLDRAGCAKRLRNFREDIEDCEAYAYLLPQVAPAQRRRDLIPAGQVLALPSSDRLERARLVLGNAAKLDAAVFVQPEDVAGASEAGRNREKLNLAFVANLFNHYPAMDSNVNGGNGTDGAFEEFDNQESLEERTYRNWMNSLGMNPYVKDLYSDLRNGLILLSLLDIIRPGVAPWSKVCRQFAPAAGRRLFQWQANCNYVVDSARAAGLPMTNIGAEDIRDGDRKLTLALAFQLLRAYTLGLLARLRCGSDGGDSGERQQRIEEQQILEWANSRLHSAGKRRRLAGFKVVEEGADPSIADGLVILDLLDAIKPRRINWAAAEAAVDPLDRARYILSAARMLGARIFTLPEHVVQVNKNMMMTLFACLMVLDLQLKPAAAWQLIRLLMNLI</sequence>
<evidence type="ECO:0000256" key="3">
    <source>
        <dbReference type="SAM" id="MobiDB-lite"/>
    </source>
</evidence>
<dbReference type="SMART" id="SM00033">
    <property type="entry name" value="CH"/>
    <property type="match status" value="4"/>
</dbReference>
<evidence type="ECO:0000313" key="6">
    <source>
        <dbReference type="WBParaSite" id="maker-uti_cns_0009816-snap-gene-0.5-mRNA-1"/>
    </source>
</evidence>
<feature type="domain" description="Calponin-homology (CH)" evidence="4">
    <location>
        <begin position="43"/>
        <end position="165"/>
    </location>
</feature>
<dbReference type="InterPro" id="IPR036872">
    <property type="entry name" value="CH_dom_sf"/>
</dbReference>
<feature type="domain" description="Calponin-homology (CH)" evidence="4">
    <location>
        <begin position="334"/>
        <end position="444"/>
    </location>
</feature>
<proteinExistence type="predicted"/>
<dbReference type="GO" id="GO:0032432">
    <property type="term" value="C:actin filament bundle"/>
    <property type="evidence" value="ECO:0007669"/>
    <property type="project" value="TreeGrafter"/>
</dbReference>
<evidence type="ECO:0000259" key="4">
    <source>
        <dbReference type="PROSITE" id="PS50021"/>
    </source>
</evidence>
<dbReference type="GO" id="GO:0051015">
    <property type="term" value="F:actin filament binding"/>
    <property type="evidence" value="ECO:0007669"/>
    <property type="project" value="InterPro"/>
</dbReference>
<feature type="domain" description="Calponin-homology (CH)" evidence="4">
    <location>
        <begin position="466"/>
        <end position="577"/>
    </location>
</feature>
<dbReference type="Pfam" id="PF00307">
    <property type="entry name" value="CH"/>
    <property type="match status" value="4"/>
</dbReference>